<protein>
    <submittedName>
        <fullName evidence="5">MarR family transcriptional regulator</fullName>
    </submittedName>
</protein>
<keyword evidence="3" id="KW-0804">Transcription</keyword>
<name>A0ABS8H558_9SPHN</name>
<evidence type="ECO:0000256" key="2">
    <source>
        <dbReference type="ARBA" id="ARBA00023125"/>
    </source>
</evidence>
<keyword evidence="2" id="KW-0238">DNA-binding</keyword>
<keyword evidence="1" id="KW-0805">Transcription regulation</keyword>
<dbReference type="SUPFAM" id="SSF46785">
    <property type="entry name" value="Winged helix' DNA-binding domain"/>
    <property type="match status" value="1"/>
</dbReference>
<keyword evidence="6" id="KW-1185">Reference proteome</keyword>
<sequence>MTNPLDDPRRALAHKMAPVARQWRQLADDALAQFGVSNSAGWCLIHIDRMGSDVRQADLADALDIRQPSLVRTLDGLQASGFVARAAHPGDRRSNIITLTPAGRDLVGGIEQKLGLLRDHLLRDIPDEAIEIMVELLDLIGQRIAEKRNQA</sequence>
<evidence type="ECO:0000313" key="6">
    <source>
        <dbReference type="Proteomes" id="UP001198830"/>
    </source>
</evidence>
<proteinExistence type="predicted"/>
<dbReference type="PRINTS" id="PR00598">
    <property type="entry name" value="HTHMARR"/>
</dbReference>
<accession>A0ABS8H558</accession>
<dbReference type="Proteomes" id="UP001198830">
    <property type="component" value="Unassembled WGS sequence"/>
</dbReference>
<evidence type="ECO:0000256" key="3">
    <source>
        <dbReference type="ARBA" id="ARBA00023163"/>
    </source>
</evidence>
<dbReference type="SMART" id="SM00347">
    <property type="entry name" value="HTH_MARR"/>
    <property type="match status" value="1"/>
</dbReference>
<evidence type="ECO:0000259" key="4">
    <source>
        <dbReference type="PROSITE" id="PS50995"/>
    </source>
</evidence>
<dbReference type="EMBL" id="JAJGNP010000009">
    <property type="protein sequence ID" value="MCC4233436.1"/>
    <property type="molecule type" value="Genomic_DNA"/>
</dbReference>
<comment type="caution">
    <text evidence="5">The sequence shown here is derived from an EMBL/GenBank/DDBJ whole genome shotgun (WGS) entry which is preliminary data.</text>
</comment>
<gene>
    <name evidence="5" type="ORF">LL253_12130</name>
</gene>
<dbReference type="InterPro" id="IPR036390">
    <property type="entry name" value="WH_DNA-bd_sf"/>
</dbReference>
<dbReference type="InterPro" id="IPR039422">
    <property type="entry name" value="MarR/SlyA-like"/>
</dbReference>
<dbReference type="Pfam" id="PF12802">
    <property type="entry name" value="MarR_2"/>
    <property type="match status" value="1"/>
</dbReference>
<dbReference type="PANTHER" id="PTHR33164">
    <property type="entry name" value="TRANSCRIPTIONAL REGULATOR, MARR FAMILY"/>
    <property type="match status" value="1"/>
</dbReference>
<feature type="domain" description="HTH marR-type" evidence="4">
    <location>
        <begin position="9"/>
        <end position="142"/>
    </location>
</feature>
<dbReference type="Gene3D" id="1.10.10.10">
    <property type="entry name" value="Winged helix-like DNA-binding domain superfamily/Winged helix DNA-binding domain"/>
    <property type="match status" value="1"/>
</dbReference>
<evidence type="ECO:0000256" key="1">
    <source>
        <dbReference type="ARBA" id="ARBA00023015"/>
    </source>
</evidence>
<dbReference type="InterPro" id="IPR036388">
    <property type="entry name" value="WH-like_DNA-bd_sf"/>
</dbReference>
<evidence type="ECO:0000313" key="5">
    <source>
        <dbReference type="EMBL" id="MCC4233436.1"/>
    </source>
</evidence>
<dbReference type="RefSeq" id="WP_009820484.1">
    <property type="nucleotide sequence ID" value="NZ_JAJGNP010000009.1"/>
</dbReference>
<dbReference type="InterPro" id="IPR000835">
    <property type="entry name" value="HTH_MarR-typ"/>
</dbReference>
<dbReference type="PANTHER" id="PTHR33164:SF64">
    <property type="entry name" value="TRANSCRIPTIONAL REGULATOR SLYA"/>
    <property type="match status" value="1"/>
</dbReference>
<dbReference type="PROSITE" id="PS50995">
    <property type="entry name" value="HTH_MARR_2"/>
    <property type="match status" value="1"/>
</dbReference>
<organism evidence="5 6">
    <name type="scientific">Sphingobium soli</name>
    <dbReference type="NCBI Taxonomy" id="1591116"/>
    <lineage>
        <taxon>Bacteria</taxon>
        <taxon>Pseudomonadati</taxon>
        <taxon>Pseudomonadota</taxon>
        <taxon>Alphaproteobacteria</taxon>
        <taxon>Sphingomonadales</taxon>
        <taxon>Sphingomonadaceae</taxon>
        <taxon>Sphingobium</taxon>
    </lineage>
</organism>
<reference evidence="5 6" key="1">
    <citation type="submission" date="2021-10" db="EMBL/GenBank/DDBJ databases">
        <title>The diversity and Nitrogen Metabolism of Culturable Nitrate-Utilizing Bacteria Within the Oxygen Minimum Zone of the Changjiang (Yangtze River)Estuary.</title>
        <authorList>
            <person name="Zhang D."/>
            <person name="Zheng J."/>
            <person name="Liu S."/>
            <person name="He W."/>
        </authorList>
    </citation>
    <scope>NUCLEOTIDE SEQUENCE [LARGE SCALE GENOMIC DNA]</scope>
    <source>
        <strain evidence="5 6">FXH275-2</strain>
    </source>
</reference>